<dbReference type="InParanoid" id="T1FZ72"/>
<accession>T1FZ72</accession>
<dbReference type="EMBL" id="KB097495">
    <property type="protein sequence ID" value="ESN96196.1"/>
    <property type="molecule type" value="Genomic_DNA"/>
</dbReference>
<dbReference type="RefSeq" id="XP_009025155.1">
    <property type="nucleotide sequence ID" value="XM_009026907.1"/>
</dbReference>
<dbReference type="Pfam" id="PF02181">
    <property type="entry name" value="FH2"/>
    <property type="match status" value="1"/>
</dbReference>
<dbReference type="GO" id="GO:0005737">
    <property type="term" value="C:cytoplasm"/>
    <property type="evidence" value="ECO:0000318"/>
    <property type="project" value="GO_Central"/>
</dbReference>
<dbReference type="OMA" id="HELNKHK"/>
<reference evidence="4" key="1">
    <citation type="submission" date="2012-12" db="EMBL/GenBank/DDBJ databases">
        <authorList>
            <person name="Hellsten U."/>
            <person name="Grimwood J."/>
            <person name="Chapman J.A."/>
            <person name="Shapiro H."/>
            <person name="Aerts A."/>
            <person name="Otillar R.P."/>
            <person name="Terry A.Y."/>
            <person name="Boore J.L."/>
            <person name="Simakov O."/>
            <person name="Marletaz F."/>
            <person name="Cho S.-J."/>
            <person name="Edsinger-Gonzales E."/>
            <person name="Havlak P."/>
            <person name="Kuo D.-H."/>
            <person name="Larsson T."/>
            <person name="Lv J."/>
            <person name="Arendt D."/>
            <person name="Savage R."/>
            <person name="Osoegawa K."/>
            <person name="de Jong P."/>
            <person name="Lindberg D.R."/>
            <person name="Seaver E.C."/>
            <person name="Weisblat D.A."/>
            <person name="Putnam N.H."/>
            <person name="Grigoriev I.V."/>
            <person name="Rokhsar D.S."/>
        </authorList>
    </citation>
    <scope>NUCLEOTIDE SEQUENCE</scope>
</reference>
<dbReference type="PROSITE" id="PS51444">
    <property type="entry name" value="FH2"/>
    <property type="match status" value="1"/>
</dbReference>
<keyword evidence="4" id="KW-1185">Reference proteome</keyword>
<dbReference type="GO" id="GO:0005856">
    <property type="term" value="C:cytoskeleton"/>
    <property type="evidence" value="ECO:0000318"/>
    <property type="project" value="GO_Central"/>
</dbReference>
<evidence type="ECO:0000259" key="1">
    <source>
        <dbReference type="PROSITE" id="PS51444"/>
    </source>
</evidence>
<dbReference type="EMBL" id="AMQM01001354">
    <property type="status" value="NOT_ANNOTATED_CDS"/>
    <property type="molecule type" value="Genomic_DNA"/>
</dbReference>
<sequence length="340" mass="39345">KKLEVLDQKRSNAINIGLVHLPKPNAIKTAIMNMDSSVLSREDIEKILTGMIPTEEEIQKITELRKANNDANSNRTAETFLETMGSISELQSRLKLWVFKLDYDALESEISDPLYDLKKGMDELKRSKTFKFILSTLLSVGNFLNNTSAPGFTIDYLTKVTEVKDTVYKHTLLHHLVNLIIDQFPVSGDLYTEISSIVRCSKIDWEDVKDKLDKLESDCKSSRNHLIAINKHDPTFLNKHKISDFLTSTMKRICIVKIVYKRVFNRWVKFLLWLGYTVDEAKNINVKQFCQTLSEFALEFRTMKEKVQNARIKKQNMKERKKTRGLMIVQVGHSVRWLIG</sequence>
<dbReference type="CTD" id="20214120"/>
<dbReference type="GO" id="GO:0051496">
    <property type="term" value="P:positive regulation of stress fiber assembly"/>
    <property type="evidence" value="ECO:0000318"/>
    <property type="project" value="GO_Central"/>
</dbReference>
<dbReference type="eggNOG" id="KOG1925">
    <property type="taxonomic scope" value="Eukaryota"/>
</dbReference>
<reference evidence="3" key="3">
    <citation type="submission" date="2015-06" db="UniProtKB">
        <authorList>
            <consortium name="EnsemblMetazoa"/>
        </authorList>
    </citation>
    <scope>IDENTIFICATION</scope>
</reference>
<dbReference type="HOGENOM" id="CLU_063245_0_0_1"/>
<dbReference type="Gene3D" id="1.20.58.2220">
    <property type="entry name" value="Formin, FH2 domain"/>
    <property type="match status" value="1"/>
</dbReference>
<dbReference type="SMART" id="SM00498">
    <property type="entry name" value="FH2"/>
    <property type="match status" value="1"/>
</dbReference>
<evidence type="ECO:0000313" key="3">
    <source>
        <dbReference type="EnsemblMetazoa" id="HelroP67893"/>
    </source>
</evidence>
<dbReference type="GO" id="GO:0007015">
    <property type="term" value="P:actin filament organization"/>
    <property type="evidence" value="ECO:0000318"/>
    <property type="project" value="GO_Central"/>
</dbReference>
<proteinExistence type="predicted"/>
<evidence type="ECO:0000313" key="4">
    <source>
        <dbReference type="Proteomes" id="UP000015101"/>
    </source>
</evidence>
<reference evidence="2 4" key="2">
    <citation type="journal article" date="2013" name="Nature">
        <title>Insights into bilaterian evolution from three spiralian genomes.</title>
        <authorList>
            <person name="Simakov O."/>
            <person name="Marletaz F."/>
            <person name="Cho S.J."/>
            <person name="Edsinger-Gonzales E."/>
            <person name="Havlak P."/>
            <person name="Hellsten U."/>
            <person name="Kuo D.H."/>
            <person name="Larsson T."/>
            <person name="Lv J."/>
            <person name="Arendt D."/>
            <person name="Savage R."/>
            <person name="Osoegawa K."/>
            <person name="de Jong P."/>
            <person name="Grimwood J."/>
            <person name="Chapman J.A."/>
            <person name="Shapiro H."/>
            <person name="Aerts A."/>
            <person name="Otillar R.P."/>
            <person name="Terry A.Y."/>
            <person name="Boore J.L."/>
            <person name="Grigoriev I.V."/>
            <person name="Lindberg D.R."/>
            <person name="Seaver E.C."/>
            <person name="Weisblat D.A."/>
            <person name="Putnam N.H."/>
            <person name="Rokhsar D.S."/>
        </authorList>
    </citation>
    <scope>NUCLEOTIDE SEQUENCE</scope>
</reference>
<dbReference type="SUPFAM" id="SSF101447">
    <property type="entry name" value="Formin homology 2 domain (FH2 domain)"/>
    <property type="match status" value="1"/>
</dbReference>
<dbReference type="InterPro" id="IPR015425">
    <property type="entry name" value="FH2_Formin"/>
</dbReference>
<dbReference type="PANTHER" id="PTHR45920:SF4">
    <property type="entry name" value="FORMIN HOMOLOGY 2 DOMAIN CONTAINING, ISOFORM I"/>
    <property type="match status" value="1"/>
</dbReference>
<dbReference type="InterPro" id="IPR042201">
    <property type="entry name" value="FH2_Formin_sf"/>
</dbReference>
<dbReference type="AlphaFoldDB" id="T1FZ72"/>
<protein>
    <recommendedName>
        <fullName evidence="1">FH2 domain-containing protein</fullName>
    </recommendedName>
</protein>
<dbReference type="KEGG" id="hro:HELRODRAFT_67893"/>
<evidence type="ECO:0000313" key="2">
    <source>
        <dbReference type="EMBL" id="ESN96196.1"/>
    </source>
</evidence>
<dbReference type="PANTHER" id="PTHR45920">
    <property type="entry name" value="FORMIN HOMOLOGY 2 DOMAIN CONTAINING, ISOFORM I"/>
    <property type="match status" value="1"/>
</dbReference>
<gene>
    <name evidence="3" type="primary">20214120</name>
    <name evidence="2" type="ORF">HELRODRAFT_67893</name>
</gene>
<feature type="domain" description="FH2" evidence="1">
    <location>
        <begin position="1"/>
        <end position="326"/>
    </location>
</feature>
<dbReference type="EnsemblMetazoa" id="HelroT67893">
    <property type="protein sequence ID" value="HelroP67893"/>
    <property type="gene ID" value="HelroG67893"/>
</dbReference>
<dbReference type="Proteomes" id="UP000015101">
    <property type="component" value="Unassembled WGS sequence"/>
</dbReference>
<dbReference type="GO" id="GO:0051015">
    <property type="term" value="F:actin filament binding"/>
    <property type="evidence" value="ECO:0000318"/>
    <property type="project" value="GO_Central"/>
</dbReference>
<organism evidence="3 4">
    <name type="scientific">Helobdella robusta</name>
    <name type="common">Californian leech</name>
    <dbReference type="NCBI Taxonomy" id="6412"/>
    <lineage>
        <taxon>Eukaryota</taxon>
        <taxon>Metazoa</taxon>
        <taxon>Spiralia</taxon>
        <taxon>Lophotrochozoa</taxon>
        <taxon>Annelida</taxon>
        <taxon>Clitellata</taxon>
        <taxon>Hirudinea</taxon>
        <taxon>Rhynchobdellida</taxon>
        <taxon>Glossiphoniidae</taxon>
        <taxon>Helobdella</taxon>
    </lineage>
</organism>
<dbReference type="OrthoDB" id="9806920at2759"/>
<dbReference type="GeneID" id="20214120"/>
<name>T1FZ72_HELRO</name>